<accession>A0A1G8Q852</accession>
<name>A0A1G8Q852_9BACL</name>
<protein>
    <submittedName>
        <fullName evidence="2">Uncharacterized protein</fullName>
    </submittedName>
</protein>
<dbReference type="AlphaFoldDB" id="A0A1G8Q852"/>
<reference evidence="3" key="1">
    <citation type="submission" date="2016-10" db="EMBL/GenBank/DDBJ databases">
        <authorList>
            <person name="Varghese N."/>
            <person name="Submissions S."/>
        </authorList>
    </citation>
    <scope>NUCLEOTIDE SEQUENCE [LARGE SCALE GENOMIC DNA]</scope>
    <source>
        <strain evidence="3">CGMCC 1.11012</strain>
    </source>
</reference>
<feature type="region of interest" description="Disordered" evidence="1">
    <location>
        <begin position="92"/>
        <end position="119"/>
    </location>
</feature>
<dbReference type="STRING" id="1174501.SAMN05216192_110187"/>
<keyword evidence="3" id="KW-1185">Reference proteome</keyword>
<evidence type="ECO:0000313" key="3">
    <source>
        <dbReference type="Proteomes" id="UP000199050"/>
    </source>
</evidence>
<evidence type="ECO:0000256" key="1">
    <source>
        <dbReference type="SAM" id="MobiDB-lite"/>
    </source>
</evidence>
<dbReference type="EMBL" id="FNDX01000010">
    <property type="protein sequence ID" value="SDJ00768.1"/>
    <property type="molecule type" value="Genomic_DNA"/>
</dbReference>
<evidence type="ECO:0000313" key="2">
    <source>
        <dbReference type="EMBL" id="SDJ00768.1"/>
    </source>
</evidence>
<gene>
    <name evidence="2" type="ORF">SAMN05216192_110187</name>
</gene>
<proteinExistence type="predicted"/>
<sequence length="119" mass="13841">MDKEPSILISRSADRQPISQQLSFGSPRSFIGIRPVALSANAYDDYAYSMKRSDHIWDYFQGRVAAKGFRVSREDQVDQEDREGRDFQADFRGHRGEDQAADQAVLKHQRLHHRNSYRK</sequence>
<feature type="compositionally biased region" description="Basic residues" evidence="1">
    <location>
        <begin position="107"/>
        <end position="119"/>
    </location>
</feature>
<organism evidence="2 3">
    <name type="scientific">Paenibacillus typhae</name>
    <dbReference type="NCBI Taxonomy" id="1174501"/>
    <lineage>
        <taxon>Bacteria</taxon>
        <taxon>Bacillati</taxon>
        <taxon>Bacillota</taxon>
        <taxon>Bacilli</taxon>
        <taxon>Bacillales</taxon>
        <taxon>Paenibacillaceae</taxon>
        <taxon>Paenibacillus</taxon>
    </lineage>
</organism>
<dbReference type="Proteomes" id="UP000199050">
    <property type="component" value="Unassembled WGS sequence"/>
</dbReference>